<dbReference type="InterPro" id="IPR032359">
    <property type="entry name" value="KwaB-like"/>
</dbReference>
<reference evidence="1 2" key="1">
    <citation type="journal article" date="2011" name="Curr. Microbiol.">
        <title>Luteibacter jiangsuensis sp. nov.: a methamidophos-degrading bacterium isolated from a methamidophos-manufacturing factory.</title>
        <authorList>
            <person name="Wang L."/>
            <person name="Wang G.L."/>
            <person name="Li S.P."/>
            <person name="Jiang J.D."/>
        </authorList>
    </citation>
    <scope>NUCLEOTIDE SEQUENCE [LARGE SCALE GENOMIC DNA]</scope>
    <source>
        <strain evidence="1 2">CGMCC 1.10133</strain>
    </source>
</reference>
<dbReference type="Proteomes" id="UP001429601">
    <property type="component" value="Unassembled WGS sequence"/>
</dbReference>
<gene>
    <name evidence="1" type="ORF">HBF26_13400</name>
</gene>
<name>A0ABX0Q5S7_9GAMM</name>
<evidence type="ECO:0000313" key="2">
    <source>
        <dbReference type="Proteomes" id="UP001429601"/>
    </source>
</evidence>
<dbReference type="Pfam" id="PF16162">
    <property type="entry name" value="KwaB"/>
    <property type="match status" value="1"/>
</dbReference>
<evidence type="ECO:0000313" key="1">
    <source>
        <dbReference type="EMBL" id="NID05890.1"/>
    </source>
</evidence>
<proteinExistence type="predicted"/>
<organism evidence="1 2">
    <name type="scientific">Luteibacter jiangsuensis</name>
    <dbReference type="NCBI Taxonomy" id="637577"/>
    <lineage>
        <taxon>Bacteria</taxon>
        <taxon>Pseudomonadati</taxon>
        <taxon>Pseudomonadota</taxon>
        <taxon>Gammaproteobacteria</taxon>
        <taxon>Lysobacterales</taxon>
        <taxon>Rhodanobacteraceae</taxon>
        <taxon>Luteibacter</taxon>
    </lineage>
</organism>
<dbReference type="EMBL" id="JAAQQR010000006">
    <property type="protein sequence ID" value="NID05890.1"/>
    <property type="molecule type" value="Genomic_DNA"/>
</dbReference>
<dbReference type="RefSeq" id="WP_167127374.1">
    <property type="nucleotide sequence ID" value="NZ_JAAQQR010000006.1"/>
</dbReference>
<accession>A0ABX0Q5S7</accession>
<keyword evidence="2" id="KW-1185">Reference proteome</keyword>
<sequence>MKDKFDAFRAFDFGAANVQLWVFRQSTTDRKFKALSVRTDAELDGLLKEFAMSEIERITEFLPYSYLSQVNENGCLAVSVDETNFAFLQAAVDLPPQEHQATQRKHLVGVTGYVVRFEHDGQTVYATRRSPQSWKTKHQKGRVINMAFRNGELSAVEEKDFSLDPHFDLFCYDGMAFIANKKGFESVMQYKTGYVEAFSQMQNKPEFIALFSDMQILVDAVGANSTQLRRMAVIQEKNLYGDDKFMPSVREVCKKRNWPIKFSDDGKIIPEPETVGVILKILLDQRLLSEVTLKMYDVPDGQVVV</sequence>
<comment type="caution">
    <text evidence="1">The sequence shown here is derived from an EMBL/GenBank/DDBJ whole genome shotgun (WGS) entry which is preliminary data.</text>
</comment>
<protein>
    <submittedName>
        <fullName evidence="1">DUF4868 domain-containing protein</fullName>
    </submittedName>
</protein>